<accession>A0AAD1UHS0</accession>
<reference evidence="2" key="1">
    <citation type="submission" date="2023-07" db="EMBL/GenBank/DDBJ databases">
        <authorList>
            <consortium name="AG Swart"/>
            <person name="Singh M."/>
            <person name="Singh A."/>
            <person name="Seah K."/>
            <person name="Emmerich C."/>
        </authorList>
    </citation>
    <scope>NUCLEOTIDE SEQUENCE</scope>
    <source>
        <strain evidence="2">DP1</strain>
    </source>
</reference>
<sequence>MSSVDRDLFNSQIEPPTFVIAMNGDSKEPEKEENEFIKKIENQSNADFNYEVGYPSNFPAYMTENGRFPTMKMDTQYDTLNKEAERLHLLARQKEKERMMYQNGRNCGYSSSYPNQYQEQYFEQRAHQKEREKMNEKNTTQEPTLTPERFIQQISSDWSAVPDKRKDKILKSYMAKFLPYQVVEAYKGSTIDKPFWDWCFSLFPINSNSQTRFKDYNEVWIVFLLFKKKFWLQFSKWFYNRRRKILEDAKTDHMRTRLEPCDKFLATVIEYTKGRSFKRTEDLYVAFLTLMAKNCISKEDMIDDITKELEEVDETIPESYKNINKRFFTSKKENIEFFWQNHLKFFQQDYYVFEGIESVEQHKELPEIREPSENEQDQEENKEVQNHHDDEQKRLVQEALNTCNQRSLEMHKRVKELLDKEKEFLDNLPSEIIKSLKPAEDQNIRMSEDFLSRVISEARHKWIGDSENPGA</sequence>
<feature type="region of interest" description="Disordered" evidence="1">
    <location>
        <begin position="365"/>
        <end position="390"/>
    </location>
</feature>
<dbReference type="AlphaFoldDB" id="A0AAD1UHS0"/>
<evidence type="ECO:0000313" key="2">
    <source>
        <dbReference type="EMBL" id="CAI2367085.1"/>
    </source>
</evidence>
<name>A0AAD1UHS0_EUPCR</name>
<evidence type="ECO:0000313" key="3">
    <source>
        <dbReference type="Proteomes" id="UP001295684"/>
    </source>
</evidence>
<gene>
    <name evidence="2" type="ORF">ECRASSUSDP1_LOCUS8362</name>
</gene>
<dbReference type="Proteomes" id="UP001295684">
    <property type="component" value="Unassembled WGS sequence"/>
</dbReference>
<protein>
    <submittedName>
        <fullName evidence="2">Uncharacterized protein</fullName>
    </submittedName>
</protein>
<organism evidence="2 3">
    <name type="scientific">Euplotes crassus</name>
    <dbReference type="NCBI Taxonomy" id="5936"/>
    <lineage>
        <taxon>Eukaryota</taxon>
        <taxon>Sar</taxon>
        <taxon>Alveolata</taxon>
        <taxon>Ciliophora</taxon>
        <taxon>Intramacronucleata</taxon>
        <taxon>Spirotrichea</taxon>
        <taxon>Hypotrichia</taxon>
        <taxon>Euplotida</taxon>
        <taxon>Euplotidae</taxon>
        <taxon>Moneuplotes</taxon>
    </lineage>
</organism>
<dbReference type="EMBL" id="CAMPGE010008178">
    <property type="protein sequence ID" value="CAI2367085.1"/>
    <property type="molecule type" value="Genomic_DNA"/>
</dbReference>
<proteinExistence type="predicted"/>
<comment type="caution">
    <text evidence="2">The sequence shown here is derived from an EMBL/GenBank/DDBJ whole genome shotgun (WGS) entry which is preliminary data.</text>
</comment>
<keyword evidence="3" id="KW-1185">Reference proteome</keyword>
<feature type="compositionally biased region" description="Basic and acidic residues" evidence="1">
    <location>
        <begin position="379"/>
        <end position="390"/>
    </location>
</feature>
<evidence type="ECO:0000256" key="1">
    <source>
        <dbReference type="SAM" id="MobiDB-lite"/>
    </source>
</evidence>